<protein>
    <recommendedName>
        <fullName evidence="5">Exonuclease V</fullName>
    </recommendedName>
</protein>
<gene>
    <name evidence="3" type="ORF">FISHEDRAFT_70246</name>
</gene>
<reference evidence="3 4" key="1">
    <citation type="journal article" date="2015" name="Fungal Genet. Biol.">
        <title>Evolution of novel wood decay mechanisms in Agaricales revealed by the genome sequences of Fistulina hepatica and Cylindrobasidium torrendii.</title>
        <authorList>
            <person name="Floudas D."/>
            <person name="Held B.W."/>
            <person name="Riley R."/>
            <person name="Nagy L.G."/>
            <person name="Koehler G."/>
            <person name="Ransdell A.S."/>
            <person name="Younus H."/>
            <person name="Chow J."/>
            <person name="Chiniquy J."/>
            <person name="Lipzen A."/>
            <person name="Tritt A."/>
            <person name="Sun H."/>
            <person name="Haridas S."/>
            <person name="LaButti K."/>
            <person name="Ohm R.A."/>
            <person name="Kues U."/>
            <person name="Blanchette R.A."/>
            <person name="Grigoriev I.V."/>
            <person name="Minto R.E."/>
            <person name="Hibbett D.S."/>
        </authorList>
    </citation>
    <scope>NUCLEOTIDE SEQUENCE [LARGE SCALE GENOMIC DNA]</scope>
    <source>
        <strain evidence="3 4">ATCC 64428</strain>
    </source>
</reference>
<accession>A0A0D7AK89</accession>
<dbReference type="GO" id="GO:0005634">
    <property type="term" value="C:nucleus"/>
    <property type="evidence" value="ECO:0007669"/>
    <property type="project" value="TreeGrafter"/>
</dbReference>
<evidence type="ECO:0000313" key="4">
    <source>
        <dbReference type="Proteomes" id="UP000054144"/>
    </source>
</evidence>
<dbReference type="GO" id="GO:0005739">
    <property type="term" value="C:mitochondrion"/>
    <property type="evidence" value="ECO:0007669"/>
    <property type="project" value="TreeGrafter"/>
</dbReference>
<dbReference type="GO" id="GO:0036297">
    <property type="term" value="P:interstrand cross-link repair"/>
    <property type="evidence" value="ECO:0007669"/>
    <property type="project" value="TreeGrafter"/>
</dbReference>
<keyword evidence="4" id="KW-1185">Reference proteome</keyword>
<evidence type="ECO:0000256" key="1">
    <source>
        <dbReference type="ARBA" id="ARBA00009797"/>
    </source>
</evidence>
<dbReference type="AlphaFoldDB" id="A0A0D7AK89"/>
<proteinExistence type="inferred from homology"/>
<dbReference type="InterPro" id="IPR019190">
    <property type="entry name" value="EXOV"/>
</dbReference>
<dbReference type="Pfam" id="PF09810">
    <property type="entry name" value="Exo5"/>
    <property type="match status" value="1"/>
</dbReference>
<dbReference type="PANTHER" id="PTHR14464">
    <property type="entry name" value="EXONUCLEASE V"/>
    <property type="match status" value="1"/>
</dbReference>
<dbReference type="EMBL" id="KN881646">
    <property type="protein sequence ID" value="KIY52012.1"/>
    <property type="molecule type" value="Genomic_DNA"/>
</dbReference>
<feature type="region of interest" description="Disordered" evidence="2">
    <location>
        <begin position="537"/>
        <end position="579"/>
    </location>
</feature>
<dbReference type="PANTHER" id="PTHR14464:SF4">
    <property type="entry name" value="EXONUCLEASE V"/>
    <property type="match status" value="1"/>
</dbReference>
<feature type="region of interest" description="Disordered" evidence="2">
    <location>
        <begin position="493"/>
        <end position="518"/>
    </location>
</feature>
<comment type="similarity">
    <text evidence="1">Belongs to the EXO5 family.</text>
</comment>
<evidence type="ECO:0000256" key="2">
    <source>
        <dbReference type="SAM" id="MobiDB-lite"/>
    </source>
</evidence>
<name>A0A0D7AK89_9AGAR</name>
<feature type="region of interest" description="Disordered" evidence="2">
    <location>
        <begin position="252"/>
        <end position="305"/>
    </location>
</feature>
<evidence type="ECO:0000313" key="3">
    <source>
        <dbReference type="EMBL" id="KIY52012.1"/>
    </source>
</evidence>
<evidence type="ECO:0008006" key="5">
    <source>
        <dbReference type="Google" id="ProtNLM"/>
    </source>
</evidence>
<dbReference type="Proteomes" id="UP000054144">
    <property type="component" value="Unassembled WGS sequence"/>
</dbReference>
<feature type="compositionally biased region" description="Polar residues" evidence="2">
    <location>
        <begin position="284"/>
        <end position="301"/>
    </location>
</feature>
<sequence length="663" mass="73553">MAHTNEAIPDTATAVHKSARSSGDFSEFNDFAEFTEADFAMVDTSCQQIETSDLSQRSGETSYSMYNDFESLTESDFERLEAAAGTSNGKVPDIEDTVVESPSPLQRFRCRRPLAVTDISALAWCEYQFNYGLNQGRHLPLDKRPMKFLSNQGKSISAAPKAVHKKLEKELNLQKVYVQAHTEEERWALRMLNMIASLRCLLTDGYAVSTVDDFVFLRFDISQQREIPVFGLVHGETVVGVIDEISKRPIEAICPEEDDESNSSSPGKRRRGTPTDPSKRVKRTPSSPDSNSYETATTMTKSESDSVVHIIDTKSRRVPNLPRKEDRIPSRLQVMIYYRLLSALLSSSPAFDFLAFWERLSLDPQALFTKKFSQQATMLAQATVPMKRLSDLVPVWYDLLPQLSIAEVDKALLIIYRLVDDKPRPRKKKRGTLAAAEKYELAVRQQEERDMARAIEASLRDAVPENTILMNASSSQDDMTAALDAAAKLVDGENASDLQSSPLRIEATDADGANSDEDDMGAILDAAMDLLNEPVASQETAESMPVDTLAEQPPVAGPSKLTNESAATDAGAASVSDNEAESLGEDAQIKILGIYAVHMDDELLDAYLDSAMAWWRGQRRPVGVPPGLARRCDSCEYREDCEWREAKAAEWADHIAKKHAHGP</sequence>
<dbReference type="GO" id="GO:0045145">
    <property type="term" value="F:single-stranded DNA 5'-3' DNA exonuclease activity"/>
    <property type="evidence" value="ECO:0007669"/>
    <property type="project" value="InterPro"/>
</dbReference>
<dbReference type="OrthoDB" id="354769at2759"/>
<organism evidence="3 4">
    <name type="scientific">Fistulina hepatica ATCC 64428</name>
    <dbReference type="NCBI Taxonomy" id="1128425"/>
    <lineage>
        <taxon>Eukaryota</taxon>
        <taxon>Fungi</taxon>
        <taxon>Dikarya</taxon>
        <taxon>Basidiomycota</taxon>
        <taxon>Agaricomycotina</taxon>
        <taxon>Agaricomycetes</taxon>
        <taxon>Agaricomycetidae</taxon>
        <taxon>Agaricales</taxon>
        <taxon>Fistulinaceae</taxon>
        <taxon>Fistulina</taxon>
    </lineage>
</organism>